<sequence>MYTSSSSIAALITALALLQRTFAQNVTTESVGLSFTQAKIVPDVLPSFAPTGVLEVVFTDPNNSNRTQVTPGMNLTVSQTSSLPTLGISGLPPSFAPQTFAVVLIDPDAPTPQSPSAAQFLHFLGGDFEIRGEAVETTPALTNQSQAAMEYVGPNPPAGSPPHRYVLLVYNQNTLPTTDTTFGAAAAPFVNASTSRANFNVTQFAEQTMITGPVAGTFFYVAPDSPAPSSSSLPATGTAASDSTATSTSNSATKSGPGAVWIPHERLDDLLRSNDPPSDSERIAISKELSLCHSRLKQLDSSRDELQRLTDGLGIVASPIRRVNRDILHHIFLWYIRRGPETFASFIHRPAPWTIAVVCRSWREVAVSTSTLWSFIQLPMTAPQWQFDERTDTQMARAKVGPLHFKIAPDMDFMCLGELTSLTIIGVTLSDEDVVSIISHIPQVQQLTVYNLPLPGPTPRPYQFISNLTYRPSRPGQKCLAPLLKDVILPLTADTVNFVNSRSYDYDCESADFVEKLRRVELRPPYPPGAFNLVDKMLDSVERGVKIYGGPF</sequence>
<evidence type="ECO:0000313" key="2">
    <source>
        <dbReference type="Proteomes" id="UP000824881"/>
    </source>
</evidence>
<gene>
    <name evidence="1" type="ORF">CCMSSC00406_0006324</name>
</gene>
<evidence type="ECO:0000313" key="1">
    <source>
        <dbReference type="EMBL" id="KAG9220259.1"/>
    </source>
</evidence>
<accession>A0ACB7IPZ6</accession>
<proteinExistence type="predicted"/>
<dbReference type="Proteomes" id="UP000824881">
    <property type="component" value="Unassembled WGS sequence"/>
</dbReference>
<keyword evidence="2" id="KW-1185">Reference proteome</keyword>
<dbReference type="EMBL" id="WQMT02000007">
    <property type="protein sequence ID" value="KAG9220259.1"/>
    <property type="molecule type" value="Genomic_DNA"/>
</dbReference>
<name>A0ACB7IPZ6_PLECO</name>
<comment type="caution">
    <text evidence="1">The sequence shown here is derived from an EMBL/GenBank/DDBJ whole genome shotgun (WGS) entry which is preliminary data.</text>
</comment>
<organism evidence="1 2">
    <name type="scientific">Pleurotus cornucopiae</name>
    <name type="common">Cornucopia mushroom</name>
    <dbReference type="NCBI Taxonomy" id="5321"/>
    <lineage>
        <taxon>Eukaryota</taxon>
        <taxon>Fungi</taxon>
        <taxon>Dikarya</taxon>
        <taxon>Basidiomycota</taxon>
        <taxon>Agaricomycotina</taxon>
        <taxon>Agaricomycetes</taxon>
        <taxon>Agaricomycetidae</taxon>
        <taxon>Agaricales</taxon>
        <taxon>Pleurotineae</taxon>
        <taxon>Pleurotaceae</taxon>
        <taxon>Pleurotus</taxon>
    </lineage>
</organism>
<protein>
    <submittedName>
        <fullName evidence="1">Uncharacterized protein</fullName>
    </submittedName>
</protein>
<reference evidence="1 2" key="1">
    <citation type="journal article" date="2021" name="Appl. Environ. Microbiol.">
        <title>Genetic linkage and physical mapping for an oyster mushroom Pleurotus cornucopiae and QTL analysis for the trait cap color.</title>
        <authorList>
            <person name="Zhang Y."/>
            <person name="Gao W."/>
            <person name="Sonnenberg A."/>
            <person name="Chen Q."/>
            <person name="Zhang J."/>
            <person name="Huang C."/>
        </authorList>
    </citation>
    <scope>NUCLEOTIDE SEQUENCE [LARGE SCALE GENOMIC DNA]</scope>
    <source>
        <strain evidence="1">CCMSSC00406</strain>
    </source>
</reference>